<keyword evidence="3" id="KW-1185">Reference proteome</keyword>
<protein>
    <submittedName>
        <fullName evidence="2">Uncharacterized protein</fullName>
    </submittedName>
</protein>
<accession>A0AAD7RZ74</accession>
<organism evidence="2 3">
    <name type="scientific">Aldrovandia affinis</name>
    <dbReference type="NCBI Taxonomy" id="143900"/>
    <lineage>
        <taxon>Eukaryota</taxon>
        <taxon>Metazoa</taxon>
        <taxon>Chordata</taxon>
        <taxon>Craniata</taxon>
        <taxon>Vertebrata</taxon>
        <taxon>Euteleostomi</taxon>
        <taxon>Actinopterygii</taxon>
        <taxon>Neopterygii</taxon>
        <taxon>Teleostei</taxon>
        <taxon>Notacanthiformes</taxon>
        <taxon>Halosauridae</taxon>
        <taxon>Aldrovandia</taxon>
    </lineage>
</organism>
<gene>
    <name evidence="2" type="ORF">AAFF_G00069580</name>
</gene>
<dbReference type="AlphaFoldDB" id="A0AAD7RZ74"/>
<proteinExistence type="predicted"/>
<reference evidence="2" key="1">
    <citation type="journal article" date="2023" name="Science">
        <title>Genome structures resolve the early diversification of teleost fishes.</title>
        <authorList>
            <person name="Parey E."/>
            <person name="Louis A."/>
            <person name="Montfort J."/>
            <person name="Bouchez O."/>
            <person name="Roques C."/>
            <person name="Iampietro C."/>
            <person name="Lluch J."/>
            <person name="Castinel A."/>
            <person name="Donnadieu C."/>
            <person name="Desvignes T."/>
            <person name="Floi Bucao C."/>
            <person name="Jouanno E."/>
            <person name="Wen M."/>
            <person name="Mejri S."/>
            <person name="Dirks R."/>
            <person name="Jansen H."/>
            <person name="Henkel C."/>
            <person name="Chen W.J."/>
            <person name="Zahm M."/>
            <person name="Cabau C."/>
            <person name="Klopp C."/>
            <person name="Thompson A.W."/>
            <person name="Robinson-Rechavi M."/>
            <person name="Braasch I."/>
            <person name="Lecointre G."/>
            <person name="Bobe J."/>
            <person name="Postlethwait J.H."/>
            <person name="Berthelot C."/>
            <person name="Roest Crollius H."/>
            <person name="Guiguen Y."/>
        </authorList>
    </citation>
    <scope>NUCLEOTIDE SEQUENCE</scope>
    <source>
        <strain evidence="2">NC1722</strain>
    </source>
</reference>
<sequence>MRNNNGSSCRLPGNRAYAVVTRQLAWGLGIVAGSVGDVLSRKWSGPGGEQTETRARFENVSRRGHYFSAVLSLNAVVSSLEQPSQAIPRTDNSLNSVSSLQYPNLRRGEVGNKTPRLPVKGSLPPPDRHCHIKKDEVIQTQGLAFTNTPKHLVAHER</sequence>
<evidence type="ECO:0000313" key="3">
    <source>
        <dbReference type="Proteomes" id="UP001221898"/>
    </source>
</evidence>
<evidence type="ECO:0000313" key="2">
    <source>
        <dbReference type="EMBL" id="KAJ8393054.1"/>
    </source>
</evidence>
<comment type="caution">
    <text evidence="2">The sequence shown here is derived from an EMBL/GenBank/DDBJ whole genome shotgun (WGS) entry which is preliminary data.</text>
</comment>
<dbReference type="Proteomes" id="UP001221898">
    <property type="component" value="Unassembled WGS sequence"/>
</dbReference>
<evidence type="ECO:0000256" key="1">
    <source>
        <dbReference type="SAM" id="MobiDB-lite"/>
    </source>
</evidence>
<feature type="region of interest" description="Disordered" evidence="1">
    <location>
        <begin position="106"/>
        <end position="129"/>
    </location>
</feature>
<dbReference type="EMBL" id="JAINUG010000141">
    <property type="protein sequence ID" value="KAJ8393054.1"/>
    <property type="molecule type" value="Genomic_DNA"/>
</dbReference>
<name>A0AAD7RZ74_9TELE</name>